<reference evidence="5" key="1">
    <citation type="submission" date="2016-11" db="UniProtKB">
        <authorList>
            <consortium name="WormBaseParasite"/>
        </authorList>
    </citation>
    <scope>IDENTIFICATION</scope>
</reference>
<keyword evidence="4" id="KW-1185">Reference proteome</keyword>
<feature type="region of interest" description="Disordered" evidence="3">
    <location>
        <begin position="1"/>
        <end position="23"/>
    </location>
</feature>
<evidence type="ECO:0000256" key="2">
    <source>
        <dbReference type="RuleBase" id="RU003876"/>
    </source>
</evidence>
<dbReference type="GO" id="GO:0006334">
    <property type="term" value="P:nucleosome assembly"/>
    <property type="evidence" value="ECO:0007669"/>
    <property type="project" value="InterPro"/>
</dbReference>
<dbReference type="WBParaSite" id="L893_g32172.t1">
    <property type="protein sequence ID" value="L893_g32172.t1"/>
    <property type="gene ID" value="L893_g32172"/>
</dbReference>
<evidence type="ECO:0000256" key="3">
    <source>
        <dbReference type="SAM" id="MobiDB-lite"/>
    </source>
</evidence>
<protein>
    <submittedName>
        <fullName evidence="5">PAP_RNA-bind domain-containing protein</fullName>
    </submittedName>
</protein>
<dbReference type="PANTHER" id="PTHR11875">
    <property type="entry name" value="TESTIS-SPECIFIC Y-ENCODED PROTEIN"/>
    <property type="match status" value="1"/>
</dbReference>
<proteinExistence type="inferred from homology"/>
<sequence>MEADKMDATPENIGQPNRTRRKRKQYKGVVALLASNRRAAYELEMAQNQIDQDRKNMREEVAGVHRKYNMQFKSLFERRNTLLEIVPNFWRTAIKHHPIIGTILTEADKDFFRYVTRVEVDSREDNVFNFKIRFHLDYNPYLENKVIMKDFHLTACPQFCRVTNLKFRKNILETYKFLDRKRSSRSYIGYKSFFAWLTDNSTPRRDDIAHYFRFDMQMNPMFYYSHKPIKLPGFTKKKCNHKNDFPVPVKKVVKMRKKRGRRGRK</sequence>
<evidence type="ECO:0000313" key="5">
    <source>
        <dbReference type="WBParaSite" id="L893_g32172.t1"/>
    </source>
</evidence>
<organism evidence="4 5">
    <name type="scientific">Steinernema glaseri</name>
    <dbReference type="NCBI Taxonomy" id="37863"/>
    <lineage>
        <taxon>Eukaryota</taxon>
        <taxon>Metazoa</taxon>
        <taxon>Ecdysozoa</taxon>
        <taxon>Nematoda</taxon>
        <taxon>Chromadorea</taxon>
        <taxon>Rhabditida</taxon>
        <taxon>Tylenchina</taxon>
        <taxon>Panagrolaimomorpha</taxon>
        <taxon>Strongyloidoidea</taxon>
        <taxon>Steinernematidae</taxon>
        <taxon>Steinernema</taxon>
    </lineage>
</organism>
<dbReference type="InterPro" id="IPR002164">
    <property type="entry name" value="NAP_family"/>
</dbReference>
<name>A0A1I8A2D1_9BILA</name>
<dbReference type="AlphaFoldDB" id="A0A1I8A2D1"/>
<comment type="similarity">
    <text evidence="1 2">Belongs to the nucleosome assembly protein (NAP) family.</text>
</comment>
<evidence type="ECO:0000313" key="4">
    <source>
        <dbReference type="Proteomes" id="UP000095287"/>
    </source>
</evidence>
<evidence type="ECO:0000256" key="1">
    <source>
        <dbReference type="ARBA" id="ARBA00009947"/>
    </source>
</evidence>
<dbReference type="InterPro" id="IPR037231">
    <property type="entry name" value="NAP-like_sf"/>
</dbReference>
<dbReference type="SUPFAM" id="SSF143113">
    <property type="entry name" value="NAP-like"/>
    <property type="match status" value="1"/>
</dbReference>
<dbReference type="GO" id="GO:0005634">
    <property type="term" value="C:nucleus"/>
    <property type="evidence" value="ECO:0007669"/>
    <property type="project" value="InterPro"/>
</dbReference>
<dbReference type="Gene3D" id="3.30.1120.90">
    <property type="entry name" value="Nucleosome assembly protein"/>
    <property type="match status" value="1"/>
</dbReference>
<dbReference type="Pfam" id="PF00956">
    <property type="entry name" value="NAP"/>
    <property type="match status" value="1"/>
</dbReference>
<dbReference type="Proteomes" id="UP000095287">
    <property type="component" value="Unplaced"/>
</dbReference>
<accession>A0A1I8A2D1</accession>